<evidence type="ECO:0000313" key="5">
    <source>
        <dbReference type="EMBL" id="AXE16887.1"/>
    </source>
</evidence>
<keyword evidence="2" id="KW-0802">TPR repeat</keyword>
<dbReference type="PROSITE" id="PS50005">
    <property type="entry name" value="TPR"/>
    <property type="match status" value="2"/>
</dbReference>
<dbReference type="Pfam" id="PF13432">
    <property type="entry name" value="TPR_16"/>
    <property type="match status" value="1"/>
</dbReference>
<dbReference type="Pfam" id="PF13525">
    <property type="entry name" value="YfiO"/>
    <property type="match status" value="1"/>
</dbReference>
<dbReference type="Pfam" id="PF13424">
    <property type="entry name" value="TPR_12"/>
    <property type="match status" value="1"/>
</dbReference>
<dbReference type="InterPro" id="IPR019734">
    <property type="entry name" value="TPR_rpt"/>
</dbReference>
<sequence length="1005" mass="114130">MLLRRSVLPLSICFLLFIRVNAQNTLGYTEADVHYRNGVELFEKSNYSAAKQEFRYYLEKRPALLNTNDYTAVNAEYYTTLCALYADAPEAELAVDRFVRNHPEHPKAAVIYSDLGKYYFDRGDYSNAVTYLTKALERSANYYAAAETRYKLGLSYYSLKQYNSALQYFAEVQRDPTSDYFAPSSYYAGVIQYQNGKYMDAYRSFKSIETNPQFKADIPNWIVASLYQAERYDELIAYSEPLLRRQQGGGVKLNDVALYTAEVYYGKGNYPEAAKNYALYSQLKGRETAAPAPVQFRYGHSLFRTGNYTGAIDQLKSVSTRKDTTGQFASYVIGISHLQNKNPQAALTALDNSSKLAFNKNIQEESTFNHAKVQLELNNHSAAFTELQDFLKKYPNSSFEEEATKLSILSLTKSNNSAAAVAYIEKLKKLDDATKAAYQRQTMNLGIADFNAERYAQSIVNFDKSLKYPLDRDIEQAANFQKGEAFSAMNRYGEAIPIYQQLVRSNSGSTYSIRSLYSLGYAYYNTKDYKSALTNFQQYVAKGKTVGDPQTLEDATIRIADSYLTDKNYAQAMAMYDKALSEGRLDRDYALYQKGLILTYQEKDVEAKAQFDKVIAQFPTSRYADDALFQSANIDMERANYQAAIRAYSRLIKDKPRSYLIPPSLLKRALAYNNIQVYEEAVRDYKRILSEYSDAPAAKEALLGLQSTLENAGRTEEMSDVLSDYKRKNPQSTETEKLEFETAKGLYADGKYPQALKALQSFIRDYPNSGSATEARYLAGESFYRSNDFPNAIKLFNMVIGESDERFTPKAALRAGDIENQQGNYPNAVRNYYVVFAQSDSKTDRVTGLMRLMDTYFVMKKYDSTLYFAREVINAGDVIPGSTKKAQMQTAKVYIEKEDYKTADVELKKILSVSKDEFGAEAKYWASEALFRQQKYKEAQASVMELNKQFADYEKWRVRAFILLADVYVGLKDPDQAKATLQSVIENTDDAQALELAKAKLAALQ</sequence>
<protein>
    <recommendedName>
        <fullName evidence="4">Outer membrane lipoprotein BamD-like domain-containing protein</fullName>
    </recommendedName>
</protein>
<evidence type="ECO:0000256" key="1">
    <source>
        <dbReference type="ARBA" id="ARBA00022729"/>
    </source>
</evidence>
<dbReference type="SUPFAM" id="SSF81901">
    <property type="entry name" value="HCP-like"/>
    <property type="match status" value="1"/>
</dbReference>
<dbReference type="PANTHER" id="PTHR12558:SF13">
    <property type="entry name" value="CELL DIVISION CYCLE PROTEIN 27 HOMOLOG"/>
    <property type="match status" value="1"/>
</dbReference>
<feature type="chain" id="PRO_5016666022" description="Outer membrane lipoprotein BamD-like domain-containing protein" evidence="3">
    <location>
        <begin position="23"/>
        <end position="1005"/>
    </location>
</feature>
<feature type="repeat" description="TPR" evidence="2">
    <location>
        <begin position="146"/>
        <end position="179"/>
    </location>
</feature>
<reference evidence="5 6" key="1">
    <citation type="submission" date="2018-07" db="EMBL/GenBank/DDBJ databases">
        <title>Genome sequencing of Runella.</title>
        <authorList>
            <person name="Baek M.-G."/>
            <person name="Yi H."/>
        </authorList>
    </citation>
    <scope>NUCLEOTIDE SEQUENCE [LARGE SCALE GENOMIC DNA]</scope>
    <source>
        <strain evidence="5 6">HYN0085</strain>
    </source>
</reference>
<dbReference type="KEGG" id="run:DR864_03630"/>
<evidence type="ECO:0000256" key="3">
    <source>
        <dbReference type="SAM" id="SignalP"/>
    </source>
</evidence>
<dbReference type="Proteomes" id="UP000251993">
    <property type="component" value="Chromosome"/>
</dbReference>
<dbReference type="AlphaFoldDB" id="A0A344TE16"/>
<accession>A0A344TE16</accession>
<dbReference type="PANTHER" id="PTHR12558">
    <property type="entry name" value="CELL DIVISION CYCLE 16,23,27"/>
    <property type="match status" value="1"/>
</dbReference>
<dbReference type="InterPro" id="IPR011990">
    <property type="entry name" value="TPR-like_helical_dom_sf"/>
</dbReference>
<dbReference type="Pfam" id="PF13174">
    <property type="entry name" value="TPR_6"/>
    <property type="match status" value="3"/>
</dbReference>
<gene>
    <name evidence="5" type="ORF">DR864_03630</name>
</gene>
<feature type="domain" description="Outer membrane lipoprotein BamD-like" evidence="4">
    <location>
        <begin position="516"/>
        <end position="648"/>
    </location>
</feature>
<feature type="repeat" description="TPR" evidence="2">
    <location>
        <begin position="109"/>
        <end position="142"/>
    </location>
</feature>
<dbReference type="InterPro" id="IPR039565">
    <property type="entry name" value="BamD-like"/>
</dbReference>
<dbReference type="Gene3D" id="1.25.40.10">
    <property type="entry name" value="Tetratricopeptide repeat domain"/>
    <property type="match status" value="8"/>
</dbReference>
<keyword evidence="1 3" id="KW-0732">Signal</keyword>
<evidence type="ECO:0000313" key="6">
    <source>
        <dbReference type="Proteomes" id="UP000251993"/>
    </source>
</evidence>
<dbReference type="SMART" id="SM00028">
    <property type="entry name" value="TPR"/>
    <property type="match status" value="12"/>
</dbReference>
<evidence type="ECO:0000259" key="4">
    <source>
        <dbReference type="Pfam" id="PF13525"/>
    </source>
</evidence>
<organism evidence="5 6">
    <name type="scientific">Runella rosea</name>
    <dbReference type="NCBI Taxonomy" id="2259595"/>
    <lineage>
        <taxon>Bacteria</taxon>
        <taxon>Pseudomonadati</taxon>
        <taxon>Bacteroidota</taxon>
        <taxon>Cytophagia</taxon>
        <taxon>Cytophagales</taxon>
        <taxon>Spirosomataceae</taxon>
        <taxon>Runella</taxon>
    </lineage>
</organism>
<name>A0A344TE16_9BACT</name>
<dbReference type="OrthoDB" id="9814448at2"/>
<dbReference type="RefSeq" id="WP_114065674.1">
    <property type="nucleotide sequence ID" value="NZ_CP030850.1"/>
</dbReference>
<keyword evidence="6" id="KW-1185">Reference proteome</keyword>
<evidence type="ECO:0000256" key="2">
    <source>
        <dbReference type="PROSITE-ProRule" id="PRU00339"/>
    </source>
</evidence>
<dbReference type="SUPFAM" id="SSF48452">
    <property type="entry name" value="TPR-like"/>
    <property type="match status" value="5"/>
</dbReference>
<proteinExistence type="predicted"/>
<dbReference type="EMBL" id="CP030850">
    <property type="protein sequence ID" value="AXE16887.1"/>
    <property type="molecule type" value="Genomic_DNA"/>
</dbReference>
<feature type="signal peptide" evidence="3">
    <location>
        <begin position="1"/>
        <end position="22"/>
    </location>
</feature>